<reference evidence="2 3" key="1">
    <citation type="submission" date="2019-12" db="EMBL/GenBank/DDBJ databases">
        <authorList>
            <person name="Huq M.A."/>
        </authorList>
    </citation>
    <scope>NUCLEOTIDE SEQUENCE [LARGE SCALE GENOMIC DNA]</scope>
    <source>
        <strain evidence="2 3">MAH-18</strain>
    </source>
</reference>
<dbReference type="InterPro" id="IPR029057">
    <property type="entry name" value="PRTase-like"/>
</dbReference>
<dbReference type="InterPro" id="IPR051910">
    <property type="entry name" value="ComF/GntX_DNA_util-trans"/>
</dbReference>
<evidence type="ECO:0000313" key="2">
    <source>
        <dbReference type="EMBL" id="MVQ51201.1"/>
    </source>
</evidence>
<name>A0A6L6XUW7_9ACTN</name>
<accession>A0A6L6XUW7</accession>
<dbReference type="AlphaFoldDB" id="A0A6L6XUW7"/>
<dbReference type="SUPFAM" id="SSF53271">
    <property type="entry name" value="PRTase-like"/>
    <property type="match status" value="1"/>
</dbReference>
<evidence type="ECO:0000313" key="3">
    <source>
        <dbReference type="Proteomes" id="UP000473525"/>
    </source>
</evidence>
<gene>
    <name evidence="2" type="ORF">GON03_18620</name>
</gene>
<dbReference type="CDD" id="cd06223">
    <property type="entry name" value="PRTases_typeI"/>
    <property type="match status" value="1"/>
</dbReference>
<dbReference type="Gene3D" id="3.40.50.2020">
    <property type="match status" value="1"/>
</dbReference>
<proteinExistence type="inferred from homology"/>
<comment type="caution">
    <text evidence="2">The sequence shown here is derived from an EMBL/GenBank/DDBJ whole genome shotgun (WGS) entry which is preliminary data.</text>
</comment>
<sequence>MSDAAVDLLLGGRCAGCARPGRLVCAGCVAELAAGLATAGPVWPDPVPPGLVQPWAATAYDGAVRGLLLGHKERRLLALRGPLAGLLAVAVAAAAQEAAPGPLVLVPVPSRRGSARARGHDPTRRITAGAAALLRRTGIDAVAGPLLRSRPGVVDQAGLDAAARAANLAGSMHCPTGLVRRLAARRTQARVVVCDDVLTTGATAREAQRALEAVGIEVHAVAAVAATRRRSVPQAG</sequence>
<dbReference type="InterPro" id="IPR000836">
    <property type="entry name" value="PRTase_dom"/>
</dbReference>
<comment type="similarity">
    <text evidence="1">Belongs to the ComF/GntX family.</text>
</comment>
<organism evidence="2 3">
    <name type="scientific">Nocardioides agri</name>
    <dbReference type="NCBI Taxonomy" id="2682843"/>
    <lineage>
        <taxon>Bacteria</taxon>
        <taxon>Bacillati</taxon>
        <taxon>Actinomycetota</taxon>
        <taxon>Actinomycetes</taxon>
        <taxon>Propionibacteriales</taxon>
        <taxon>Nocardioidaceae</taxon>
        <taxon>Nocardioides</taxon>
    </lineage>
</organism>
<protein>
    <submittedName>
        <fullName evidence="2">ComF family protein</fullName>
    </submittedName>
</protein>
<dbReference type="PANTHER" id="PTHR47505:SF1">
    <property type="entry name" value="DNA UTILIZATION PROTEIN YHGH"/>
    <property type="match status" value="1"/>
</dbReference>
<dbReference type="PANTHER" id="PTHR47505">
    <property type="entry name" value="DNA UTILIZATION PROTEIN YHGH"/>
    <property type="match status" value="1"/>
</dbReference>
<evidence type="ECO:0000256" key="1">
    <source>
        <dbReference type="ARBA" id="ARBA00008007"/>
    </source>
</evidence>
<keyword evidence="3" id="KW-1185">Reference proteome</keyword>
<dbReference type="Proteomes" id="UP000473525">
    <property type="component" value="Unassembled WGS sequence"/>
</dbReference>
<dbReference type="EMBL" id="WSEK01000004">
    <property type="protein sequence ID" value="MVQ51201.1"/>
    <property type="molecule type" value="Genomic_DNA"/>
</dbReference>